<dbReference type="Proteomes" id="UP000318571">
    <property type="component" value="Chromosome 3"/>
</dbReference>
<evidence type="ECO:0000313" key="2">
    <source>
        <dbReference type="EMBL" id="TRY73812.1"/>
    </source>
</evidence>
<accession>A0A553P800</accession>
<dbReference type="InterPro" id="IPR013730">
    <property type="entry name" value="Fyv7/TAP26"/>
</dbReference>
<evidence type="ECO:0000256" key="1">
    <source>
        <dbReference type="SAM" id="MobiDB-lite"/>
    </source>
</evidence>
<dbReference type="OrthoDB" id="5377144at2759"/>
<evidence type="ECO:0000313" key="3">
    <source>
        <dbReference type="Proteomes" id="UP000318571"/>
    </source>
</evidence>
<organism evidence="2 3">
    <name type="scientific">Tigriopus californicus</name>
    <name type="common">Marine copepod</name>
    <dbReference type="NCBI Taxonomy" id="6832"/>
    <lineage>
        <taxon>Eukaryota</taxon>
        <taxon>Metazoa</taxon>
        <taxon>Ecdysozoa</taxon>
        <taxon>Arthropoda</taxon>
        <taxon>Crustacea</taxon>
        <taxon>Multicrustacea</taxon>
        <taxon>Hexanauplia</taxon>
        <taxon>Copepoda</taxon>
        <taxon>Harpacticoida</taxon>
        <taxon>Harpacticidae</taxon>
        <taxon>Tigriopus</taxon>
    </lineage>
</organism>
<protein>
    <recommendedName>
        <fullName evidence="4">Thyroid transcription factor 1-associated protein 26</fullName>
    </recommendedName>
</protein>
<feature type="compositionally biased region" description="Basic residues" evidence="1">
    <location>
        <begin position="46"/>
        <end position="56"/>
    </location>
</feature>
<comment type="caution">
    <text evidence="2">The sequence shown here is derived from an EMBL/GenBank/DDBJ whole genome shotgun (WGS) entry which is preliminary data.</text>
</comment>
<dbReference type="EMBL" id="VCGU01000007">
    <property type="protein sequence ID" value="TRY73812.1"/>
    <property type="molecule type" value="Genomic_DNA"/>
</dbReference>
<gene>
    <name evidence="2" type="ORF">TCAL_02572</name>
</gene>
<dbReference type="GO" id="GO:0005634">
    <property type="term" value="C:nucleus"/>
    <property type="evidence" value="ECO:0007669"/>
    <property type="project" value="TreeGrafter"/>
</dbReference>
<dbReference type="PANTHER" id="PTHR15657:SF1">
    <property type="entry name" value="THYROID TRANSCRIPTION FACTOR 1-ASSOCIATED PROTEIN 26"/>
    <property type="match status" value="1"/>
</dbReference>
<dbReference type="STRING" id="6832.A0A553P800"/>
<dbReference type="AlphaFoldDB" id="A0A553P800"/>
<feature type="region of interest" description="Disordered" evidence="1">
    <location>
        <begin position="1"/>
        <end position="132"/>
    </location>
</feature>
<proteinExistence type="predicted"/>
<feature type="compositionally biased region" description="Basic and acidic residues" evidence="1">
    <location>
        <begin position="18"/>
        <end position="45"/>
    </location>
</feature>
<name>A0A553P800_TIGCA</name>
<keyword evidence="3" id="KW-1185">Reference proteome</keyword>
<feature type="compositionally biased region" description="Basic and acidic residues" evidence="1">
    <location>
        <begin position="104"/>
        <end position="132"/>
    </location>
</feature>
<dbReference type="PANTHER" id="PTHR15657">
    <property type="entry name" value="THYROID TRANSCRIPTION FACTOR 1-ASSOCIATED PROTEIN 26"/>
    <property type="match status" value="1"/>
</dbReference>
<reference evidence="2 3" key="1">
    <citation type="journal article" date="2018" name="Nat. Ecol. Evol.">
        <title>Genomic signatures of mitonuclear coevolution across populations of Tigriopus californicus.</title>
        <authorList>
            <person name="Barreto F.S."/>
            <person name="Watson E.T."/>
            <person name="Lima T.G."/>
            <person name="Willett C.S."/>
            <person name="Edmands S."/>
            <person name="Li W."/>
            <person name="Burton R.S."/>
        </authorList>
    </citation>
    <scope>NUCLEOTIDE SEQUENCE [LARGE SCALE GENOMIC DNA]</scope>
    <source>
        <strain evidence="2 3">San Diego</strain>
    </source>
</reference>
<feature type="compositionally biased region" description="Pro residues" evidence="1">
    <location>
        <begin position="1"/>
        <end position="12"/>
    </location>
</feature>
<sequence>MSQNEPCPPVAPPSGGKKPFDKKKWRENKYSKKTKVDQWKGQREKSLKHRYFKMMRKHDGANANMAPLGSPKPASTLPAADTPSNPALDPTTAPNKKWHSIKQAKQEFEARQQKAEKRQKAEEKKKRQMERVEALKQYRQKKAEKFKILSQKTRKGQPVMAGRLELLLEKIQAQSNE</sequence>
<dbReference type="Pfam" id="PF08524">
    <property type="entry name" value="rRNA_processing"/>
    <property type="match status" value="1"/>
</dbReference>
<evidence type="ECO:0008006" key="4">
    <source>
        <dbReference type="Google" id="ProtNLM"/>
    </source>
</evidence>
<dbReference type="OMA" id="YKINQWE"/>